<keyword evidence="3" id="KW-0378">Hydrolase</keyword>
<feature type="chain" id="PRO_5030839936" description="NlpC/P60 domain-containing protein" evidence="5">
    <location>
        <begin position="17"/>
        <end position="182"/>
    </location>
</feature>
<keyword evidence="4" id="KW-0788">Thiol protease</keyword>
<feature type="signal peptide" evidence="5">
    <location>
        <begin position="1"/>
        <end position="16"/>
    </location>
</feature>
<dbReference type="Pfam" id="PF00877">
    <property type="entry name" value="NLPC_P60"/>
    <property type="match status" value="1"/>
</dbReference>
<dbReference type="RefSeq" id="XP_041556424.1">
    <property type="nucleotide sequence ID" value="XM_041703772.1"/>
</dbReference>
<evidence type="ECO:0000256" key="4">
    <source>
        <dbReference type="ARBA" id="ARBA00022807"/>
    </source>
</evidence>
<dbReference type="InterPro" id="IPR000064">
    <property type="entry name" value="NLP_P60_dom"/>
</dbReference>
<keyword evidence="8" id="KW-1185">Reference proteome</keyword>
<gene>
    <name evidence="7" type="ORF">APUU_40674S</name>
</gene>
<evidence type="ECO:0000256" key="5">
    <source>
        <dbReference type="SAM" id="SignalP"/>
    </source>
</evidence>
<evidence type="ECO:0000256" key="1">
    <source>
        <dbReference type="ARBA" id="ARBA00007074"/>
    </source>
</evidence>
<reference evidence="7" key="1">
    <citation type="submission" date="2021-01" db="EMBL/GenBank/DDBJ databases">
        <authorList>
            <consortium name="Aspergillus puulaauensis MK2 genome sequencing consortium"/>
            <person name="Kazuki M."/>
            <person name="Futagami T."/>
        </authorList>
    </citation>
    <scope>NUCLEOTIDE SEQUENCE</scope>
    <source>
        <strain evidence="7">MK2</strain>
    </source>
</reference>
<comment type="similarity">
    <text evidence="1">Belongs to the peptidase C40 family.</text>
</comment>
<dbReference type="PROSITE" id="PS51935">
    <property type="entry name" value="NLPC_P60"/>
    <property type="match status" value="1"/>
</dbReference>
<evidence type="ECO:0000313" key="7">
    <source>
        <dbReference type="EMBL" id="BCS24230.1"/>
    </source>
</evidence>
<reference evidence="7" key="2">
    <citation type="submission" date="2021-02" db="EMBL/GenBank/DDBJ databases">
        <title>Aspergillus puulaauensis MK2 genome sequence.</title>
        <authorList>
            <person name="Futagami T."/>
            <person name="Mori K."/>
            <person name="Kadooka C."/>
            <person name="Tanaka T."/>
        </authorList>
    </citation>
    <scope>NUCLEOTIDE SEQUENCE</scope>
    <source>
        <strain evidence="7">MK2</strain>
    </source>
</reference>
<dbReference type="PANTHER" id="PTHR47359">
    <property type="entry name" value="PEPTIDOGLYCAN DL-ENDOPEPTIDASE CWLO"/>
    <property type="match status" value="1"/>
</dbReference>
<dbReference type="SUPFAM" id="SSF54001">
    <property type="entry name" value="Cysteine proteinases"/>
    <property type="match status" value="1"/>
</dbReference>
<accession>A0A7R7XMG8</accession>
<dbReference type="EMBL" id="AP024446">
    <property type="protein sequence ID" value="BCS24230.1"/>
    <property type="molecule type" value="Genomic_DNA"/>
</dbReference>
<dbReference type="GO" id="GO:0008234">
    <property type="term" value="F:cysteine-type peptidase activity"/>
    <property type="evidence" value="ECO:0007669"/>
    <property type="project" value="UniProtKB-KW"/>
</dbReference>
<evidence type="ECO:0000259" key="6">
    <source>
        <dbReference type="PROSITE" id="PS51935"/>
    </source>
</evidence>
<dbReference type="GO" id="GO:0006508">
    <property type="term" value="P:proteolysis"/>
    <property type="evidence" value="ECO:0007669"/>
    <property type="project" value="UniProtKB-KW"/>
</dbReference>
<dbReference type="OrthoDB" id="2251794at2759"/>
<keyword evidence="5" id="KW-0732">Signal</keyword>
<proteinExistence type="inferred from homology"/>
<dbReference type="InterPro" id="IPR038765">
    <property type="entry name" value="Papain-like_cys_pep_sf"/>
</dbReference>
<dbReference type="InterPro" id="IPR051794">
    <property type="entry name" value="PG_Endopeptidase_C40"/>
</dbReference>
<dbReference type="KEGG" id="apuu:APUU_40674S"/>
<feature type="domain" description="NlpC/P60" evidence="6">
    <location>
        <begin position="29"/>
        <end position="182"/>
    </location>
</feature>
<name>A0A7R7XMG8_9EURO</name>
<evidence type="ECO:0000313" key="8">
    <source>
        <dbReference type="Proteomes" id="UP000654913"/>
    </source>
</evidence>
<evidence type="ECO:0000256" key="2">
    <source>
        <dbReference type="ARBA" id="ARBA00022670"/>
    </source>
</evidence>
<dbReference type="AlphaFoldDB" id="A0A7R7XMG8"/>
<keyword evidence="2" id="KW-0645">Protease</keyword>
<dbReference type="PANTHER" id="PTHR47359:SF3">
    <property type="entry name" value="NLP_P60 DOMAIN-CONTAINING PROTEIN-RELATED"/>
    <property type="match status" value="1"/>
</dbReference>
<evidence type="ECO:0000256" key="3">
    <source>
        <dbReference type="ARBA" id="ARBA00022801"/>
    </source>
</evidence>
<sequence>MKYLAAFSLLACAASALPSLETKISVRQGTVGQAILDKALTAKGTPYAWGGGTCDGPSADNPPYEYGDVGYDCSGLVSWAVCQVTGRDLFTEGLRVTSTMYCADEAKLGYKKYPLEERQPGDAIFFGGECDCNTSGSIHHVGLMIDNGDRMWNAPNDDVNQVQENSISKFGEAACPYVIRFT</sequence>
<dbReference type="GeneID" id="64974235"/>
<organism evidence="7 8">
    <name type="scientific">Aspergillus puulaauensis</name>
    <dbReference type="NCBI Taxonomy" id="1220207"/>
    <lineage>
        <taxon>Eukaryota</taxon>
        <taxon>Fungi</taxon>
        <taxon>Dikarya</taxon>
        <taxon>Ascomycota</taxon>
        <taxon>Pezizomycotina</taxon>
        <taxon>Eurotiomycetes</taxon>
        <taxon>Eurotiomycetidae</taxon>
        <taxon>Eurotiales</taxon>
        <taxon>Aspergillaceae</taxon>
        <taxon>Aspergillus</taxon>
    </lineage>
</organism>
<dbReference type="Gene3D" id="3.90.1720.10">
    <property type="entry name" value="endopeptidase domain like (from Nostoc punctiforme)"/>
    <property type="match status" value="1"/>
</dbReference>
<protein>
    <recommendedName>
        <fullName evidence="6">NlpC/P60 domain-containing protein</fullName>
    </recommendedName>
</protein>
<dbReference type="Proteomes" id="UP000654913">
    <property type="component" value="Chromosome 4"/>
</dbReference>